<dbReference type="Gene3D" id="3.40.50.1440">
    <property type="entry name" value="Tubulin/FtsZ, GTPase domain"/>
    <property type="match status" value="1"/>
</dbReference>
<dbReference type="SUPFAM" id="SSF55307">
    <property type="entry name" value="Tubulin C-terminal domain-like"/>
    <property type="match status" value="1"/>
</dbReference>
<keyword evidence="5 9" id="KW-0132">Cell division</keyword>
<dbReference type="SUPFAM" id="SSF52490">
    <property type="entry name" value="Tubulin nucleotide-binding domain-like"/>
    <property type="match status" value="1"/>
</dbReference>
<dbReference type="InterPro" id="IPR003008">
    <property type="entry name" value="Tubulin_FtsZ_GTPase"/>
</dbReference>
<dbReference type="InterPro" id="IPR037103">
    <property type="entry name" value="Tubulin/FtsZ-like_C"/>
</dbReference>
<keyword evidence="2 5" id="KW-0547">Nucleotide-binding</keyword>
<keyword evidence="5" id="KW-0131">Cell cycle</keyword>
<keyword evidence="10" id="KW-1185">Reference proteome</keyword>
<dbReference type="OrthoDB" id="371908at2157"/>
<dbReference type="Gene3D" id="3.30.1330.20">
    <property type="entry name" value="Tubulin/FtsZ, C-terminal domain"/>
    <property type="match status" value="1"/>
</dbReference>
<feature type="domain" description="Tubulin/FtsZ GTPase" evidence="7">
    <location>
        <begin position="35"/>
        <end position="226"/>
    </location>
</feature>
<comment type="caution">
    <text evidence="5">Lacks conserved residue(s) required for the propagation of feature annotation.</text>
</comment>
<evidence type="ECO:0000259" key="7">
    <source>
        <dbReference type="SMART" id="SM00864"/>
    </source>
</evidence>
<evidence type="ECO:0000256" key="1">
    <source>
        <dbReference type="ARBA" id="ARBA00009690"/>
    </source>
</evidence>
<dbReference type="PANTHER" id="PTHR30314:SF9">
    <property type="entry name" value="CELL DIVISION PROTEIN FTSZ 2"/>
    <property type="match status" value="1"/>
</dbReference>
<comment type="function">
    <text evidence="5">Essential cell division protein that forms a contractile ring structure (Z ring) at the future cell division site. The regulation of the ring assembly controls the timing and the location of cell division. One of the functions of the FtsZ ring is to recruit other cell division proteins to the septum to produce a new cell wall between the dividing cells. Binds GTP and shows GTPase activity.</text>
</comment>
<dbReference type="GO" id="GO:0003924">
    <property type="term" value="F:GTPase activity"/>
    <property type="evidence" value="ECO:0007669"/>
    <property type="project" value="UniProtKB-UniRule"/>
</dbReference>
<feature type="binding site" evidence="5">
    <location>
        <position position="208"/>
    </location>
    <ligand>
        <name>GTP</name>
        <dbReference type="ChEBI" id="CHEBI:37565"/>
    </ligand>
</feature>
<name>A0A218NNQ1_9ARCH</name>
<gene>
    <name evidence="5" type="primary">ftsZ</name>
    <name evidence="9" type="ORF">Mia14_0780</name>
</gene>
<evidence type="ECO:0000313" key="9">
    <source>
        <dbReference type="EMBL" id="ASI14074.1"/>
    </source>
</evidence>
<accession>A0A218NNQ1</accession>
<dbReference type="InterPro" id="IPR000158">
    <property type="entry name" value="Cell_div_FtsZ"/>
</dbReference>
<evidence type="ECO:0000256" key="6">
    <source>
        <dbReference type="NCBIfam" id="TIGR00065"/>
    </source>
</evidence>
<evidence type="ECO:0000256" key="2">
    <source>
        <dbReference type="ARBA" id="ARBA00022741"/>
    </source>
</evidence>
<dbReference type="InterPro" id="IPR018316">
    <property type="entry name" value="Tubulin/FtsZ_2-layer-sand-dom"/>
</dbReference>
<dbReference type="PRINTS" id="PR00423">
    <property type="entry name" value="CELLDVISFTSZ"/>
</dbReference>
<feature type="binding site" evidence="5">
    <location>
        <position position="162"/>
    </location>
    <ligand>
        <name>GTP</name>
        <dbReference type="ChEBI" id="CHEBI:37565"/>
    </ligand>
</feature>
<dbReference type="InterPro" id="IPR024757">
    <property type="entry name" value="FtsZ_C"/>
</dbReference>
<dbReference type="HAMAP" id="MF_00909">
    <property type="entry name" value="FtsZ"/>
    <property type="match status" value="1"/>
</dbReference>
<keyword evidence="5" id="KW-0963">Cytoplasm</keyword>
<dbReference type="EMBL" id="CP019964">
    <property type="protein sequence ID" value="ASI14074.1"/>
    <property type="molecule type" value="Genomic_DNA"/>
</dbReference>
<feature type="binding site" evidence="5">
    <location>
        <position position="165"/>
    </location>
    <ligand>
        <name>GTP</name>
        <dbReference type="ChEBI" id="CHEBI:37565"/>
    </ligand>
</feature>
<dbReference type="Pfam" id="PF12327">
    <property type="entry name" value="FtsZ_C"/>
    <property type="match status" value="1"/>
</dbReference>
<sequence length="364" mass="38041">MTDLVSDLLGGNASVGDDNADKGAVSDEFSSSEIKIVTAGFGGGGANSVNRLIKAGVKGTEFVSFNTDSQHFKIIDDRIRKVMIGKSITRGLGAGGDPAVGKKAAEVDRSLIEKEFQDAQLVFLCGGMGGGTATGALPVAAQIAKDQGAIVISMVTYPFNLERVRKVKAEEGIQELRKYSDSVIILDNNRLVQLVPNLPMDKAFALADEVIAKAIGGLVWTITQPSMINIDFADVRSIMGHGDVGFIAIGTGRGTDKVNLAAESVLKNKLLDVDFEGAGGAIIHVSGGSSLSLGDATKAGEIITERMDPKANVKFGARIIPGFDDGIEIVAIVTGVKGSSIIGKLDTKQRESASDPYSDLEMIG</sequence>
<feature type="binding site" evidence="5">
    <location>
        <begin position="43"/>
        <end position="47"/>
    </location>
    <ligand>
        <name>GTP</name>
        <dbReference type="ChEBI" id="CHEBI:37565"/>
    </ligand>
</feature>
<proteinExistence type="inferred from homology"/>
<reference evidence="9 10" key="1">
    <citation type="journal article" date="2017" name="Nat. Commun.">
        <title>'ARMAN' archaea depend on association with euryarchaeal host in culture and in situ.</title>
        <authorList>
            <person name="Golyshina O."/>
            <person name="Toshchakov S."/>
            <person name="Makarova K."/>
            <person name="Gavrilov S."/>
            <person name="Korzhenkov A."/>
            <person name="La Cono V."/>
            <person name="Arcadi E."/>
            <person name="Nechitaylo T."/>
            <person name="Ferrer M."/>
            <person name="Kublanov I."/>
            <person name="Wolf Y."/>
            <person name="Yakimov M."/>
            <person name="Golyshin P."/>
            <person name="Slesarev A."/>
            <person name="Kozyavkin S."/>
        </authorList>
    </citation>
    <scope>NUCLEOTIDE SEQUENCE [LARGE SCALE GENOMIC DNA]</scope>
    <source>
        <strain evidence="9 10">Mia14</strain>
    </source>
</reference>
<dbReference type="Proteomes" id="UP000197679">
    <property type="component" value="Chromosome"/>
</dbReference>
<dbReference type="GO" id="GO:0032153">
    <property type="term" value="C:cell division site"/>
    <property type="evidence" value="ECO:0007669"/>
    <property type="project" value="UniProtKB-UniRule"/>
</dbReference>
<keyword evidence="3 5" id="KW-0342">GTP-binding</keyword>
<evidence type="ECO:0000313" key="10">
    <source>
        <dbReference type="Proteomes" id="UP000197679"/>
    </source>
</evidence>
<dbReference type="GO" id="GO:0043093">
    <property type="term" value="P:FtsZ-dependent cytokinesis"/>
    <property type="evidence" value="ECO:0007669"/>
    <property type="project" value="UniProtKB-UniRule"/>
</dbReference>
<protein>
    <recommendedName>
        <fullName evidence="5 6">Cell division protein FtsZ</fullName>
    </recommendedName>
</protein>
<comment type="similarity">
    <text evidence="1 5">Belongs to the FtsZ family.</text>
</comment>
<dbReference type="GO" id="GO:0051258">
    <property type="term" value="P:protein polymerization"/>
    <property type="evidence" value="ECO:0007669"/>
    <property type="project" value="UniProtKB-UniRule"/>
</dbReference>
<dbReference type="PANTHER" id="PTHR30314">
    <property type="entry name" value="CELL DIVISION PROTEIN FTSZ-RELATED"/>
    <property type="match status" value="1"/>
</dbReference>
<dbReference type="SMART" id="SM00864">
    <property type="entry name" value="Tubulin"/>
    <property type="match status" value="1"/>
</dbReference>
<comment type="subunit">
    <text evidence="5">Homodimer. Polymerizes to form a dynamic ring structure in a strictly GTP-dependent manner. Interacts directly with several other division proteins.</text>
</comment>
<comment type="subcellular location">
    <subcellularLocation>
        <location evidence="5">Cytoplasm</location>
    </subcellularLocation>
    <text evidence="5">Assembles at midcell at the inner surface of the cytoplasmic membrane.</text>
</comment>
<evidence type="ECO:0000256" key="5">
    <source>
        <dbReference type="HAMAP-Rule" id="MF_00909"/>
    </source>
</evidence>
<dbReference type="InterPro" id="IPR045061">
    <property type="entry name" value="FtsZ/CetZ"/>
</dbReference>
<dbReference type="CDD" id="cd02201">
    <property type="entry name" value="FtsZ_type1"/>
    <property type="match status" value="1"/>
</dbReference>
<feature type="domain" description="Tubulin/FtsZ 2-layer sandwich" evidence="8">
    <location>
        <begin position="228"/>
        <end position="345"/>
    </location>
</feature>
<dbReference type="RefSeq" id="WP_088820335.1">
    <property type="nucleotide sequence ID" value="NZ_CP019964.1"/>
</dbReference>
<dbReference type="KEGG" id="marh:Mia14_0780"/>
<keyword evidence="4 5" id="KW-0717">Septation</keyword>
<dbReference type="Pfam" id="PF00091">
    <property type="entry name" value="Tubulin"/>
    <property type="match status" value="1"/>
</dbReference>
<dbReference type="GO" id="GO:0005737">
    <property type="term" value="C:cytoplasm"/>
    <property type="evidence" value="ECO:0007669"/>
    <property type="project" value="UniProtKB-SubCell"/>
</dbReference>
<evidence type="ECO:0000256" key="3">
    <source>
        <dbReference type="ARBA" id="ARBA00023134"/>
    </source>
</evidence>
<dbReference type="GO" id="GO:0005525">
    <property type="term" value="F:GTP binding"/>
    <property type="evidence" value="ECO:0007669"/>
    <property type="project" value="UniProtKB-UniRule"/>
</dbReference>
<evidence type="ECO:0000259" key="8">
    <source>
        <dbReference type="SMART" id="SM00865"/>
    </source>
</evidence>
<dbReference type="InterPro" id="IPR036525">
    <property type="entry name" value="Tubulin/FtsZ_GTPase_sf"/>
</dbReference>
<dbReference type="NCBIfam" id="TIGR00065">
    <property type="entry name" value="ftsZ"/>
    <property type="match status" value="1"/>
</dbReference>
<dbReference type="GeneID" id="33314331"/>
<dbReference type="InterPro" id="IPR008280">
    <property type="entry name" value="Tub_FtsZ_C"/>
</dbReference>
<organism evidence="9 10">
    <name type="scientific">Candidatus Mancarchaeum acidiphilum</name>
    <dbReference type="NCBI Taxonomy" id="1920749"/>
    <lineage>
        <taxon>Archaea</taxon>
        <taxon>Candidatus Micrarchaeota</taxon>
        <taxon>Candidatus Mancarchaeum</taxon>
    </lineage>
</organism>
<dbReference type="SMART" id="SM00865">
    <property type="entry name" value="Tubulin_C"/>
    <property type="match status" value="1"/>
</dbReference>
<evidence type="ECO:0000256" key="4">
    <source>
        <dbReference type="ARBA" id="ARBA00023210"/>
    </source>
</evidence>
<dbReference type="AlphaFoldDB" id="A0A218NNQ1"/>